<evidence type="ECO:0000313" key="4">
    <source>
        <dbReference type="Proteomes" id="UP000028653"/>
    </source>
</evidence>
<evidence type="ECO:0000313" key="3">
    <source>
        <dbReference type="EMBL" id="KFC81219.1"/>
    </source>
</evidence>
<sequence>MNENISLKDEQFATLKAMAEGIAALFFPVVEVAIHNVKSGKIAWLANNISKRSIGDDAGLEELSLHDLESMTGPYEKLNWDGKKVRSVSIRANVEGETEYIFCINFSTSLLEDAKNALEMFLSVNRLQPQPVQLFKHDWQEKINTFLHQWLNENNTSLSTLSRQQKKELVTELYRQGAFTVRNSADYIANVLSMGRATVYKHLKEIKN</sequence>
<dbReference type="Pfam" id="PF08348">
    <property type="entry name" value="PAS_6"/>
    <property type="match status" value="1"/>
</dbReference>
<dbReference type="RefSeq" id="WP_246864876.1">
    <property type="nucleotide sequence ID" value="NZ_JMPI01000032.1"/>
</dbReference>
<name>A0A085GBX4_9ENTR</name>
<dbReference type="Pfam" id="PF13309">
    <property type="entry name" value="HTH_22"/>
    <property type="match status" value="1"/>
</dbReference>
<dbReference type="InterPro" id="IPR039445">
    <property type="entry name" value="DauR-like_HTH"/>
</dbReference>
<reference evidence="3 4" key="1">
    <citation type="submission" date="2014-05" db="EMBL/GenBank/DDBJ databases">
        <title>ATOL: Assembling a taxonomically balanced genome-scale reconstruction of the evolutionary history of the Enterobacteriaceae.</title>
        <authorList>
            <person name="Plunkett G.III."/>
            <person name="Neeno-Eckwall E.C."/>
            <person name="Glasner J.D."/>
            <person name="Perna N.T."/>
        </authorList>
    </citation>
    <scope>NUCLEOTIDE SEQUENCE [LARGE SCALE GENOMIC DNA]</scope>
    <source>
        <strain evidence="3 4">ATCC 33320</strain>
    </source>
</reference>
<dbReference type="AlphaFoldDB" id="A0A085GBX4"/>
<feature type="domain" description="Transcriptional regulator DauR-like HTH" evidence="2">
    <location>
        <begin position="143"/>
        <end position="204"/>
    </location>
</feature>
<dbReference type="PANTHER" id="PTHR35568">
    <property type="entry name" value="TRANSCRIPTIONAL REGULATOR DAUR"/>
    <property type="match status" value="1"/>
</dbReference>
<organism evidence="3 4">
    <name type="scientific">Buttiauxella agrestis ATCC 33320</name>
    <dbReference type="NCBI Taxonomy" id="1006004"/>
    <lineage>
        <taxon>Bacteria</taxon>
        <taxon>Pseudomonadati</taxon>
        <taxon>Pseudomonadota</taxon>
        <taxon>Gammaproteobacteria</taxon>
        <taxon>Enterobacterales</taxon>
        <taxon>Enterobacteriaceae</taxon>
        <taxon>Buttiauxella</taxon>
    </lineage>
</organism>
<evidence type="ECO:0000259" key="1">
    <source>
        <dbReference type="Pfam" id="PF08348"/>
    </source>
</evidence>
<dbReference type="Proteomes" id="UP000028653">
    <property type="component" value="Unassembled WGS sequence"/>
</dbReference>
<dbReference type="InterPro" id="IPR013559">
    <property type="entry name" value="YheO"/>
</dbReference>
<keyword evidence="4" id="KW-1185">Reference proteome</keyword>
<evidence type="ECO:0000259" key="2">
    <source>
        <dbReference type="Pfam" id="PF13309"/>
    </source>
</evidence>
<proteinExistence type="predicted"/>
<feature type="domain" description="YheO-like" evidence="1">
    <location>
        <begin position="14"/>
        <end position="116"/>
    </location>
</feature>
<accession>A0A085GBX4</accession>
<dbReference type="InterPro" id="IPR039446">
    <property type="entry name" value="DauR-like"/>
</dbReference>
<protein>
    <submittedName>
        <fullName evidence="3">PAS domain-containing protein</fullName>
    </submittedName>
</protein>
<comment type="caution">
    <text evidence="3">The sequence shown here is derived from an EMBL/GenBank/DDBJ whole genome shotgun (WGS) entry which is preliminary data.</text>
</comment>
<gene>
    <name evidence="3" type="ORF">GBAG_2502</name>
</gene>
<dbReference type="STRING" id="1006004.GBAG_2502"/>
<dbReference type="eggNOG" id="COG2964">
    <property type="taxonomic scope" value="Bacteria"/>
</dbReference>
<dbReference type="PANTHER" id="PTHR35568:SF1">
    <property type="entry name" value="TRANSCRIPTIONAL REGULATOR DAUR"/>
    <property type="match status" value="1"/>
</dbReference>
<dbReference type="EMBL" id="JMPI01000032">
    <property type="protein sequence ID" value="KFC81219.1"/>
    <property type="molecule type" value="Genomic_DNA"/>
</dbReference>